<organism evidence="2 3">
    <name type="scientific">Aphanomyces invadans</name>
    <dbReference type="NCBI Taxonomy" id="157072"/>
    <lineage>
        <taxon>Eukaryota</taxon>
        <taxon>Sar</taxon>
        <taxon>Stramenopiles</taxon>
        <taxon>Oomycota</taxon>
        <taxon>Saprolegniomycetes</taxon>
        <taxon>Saprolegniales</taxon>
        <taxon>Verrucalvaceae</taxon>
        <taxon>Aphanomyces</taxon>
    </lineage>
</organism>
<proteinExistence type="predicted"/>
<dbReference type="VEuPathDB" id="FungiDB:H310_03343"/>
<name>A0A418AZD2_9STRA</name>
<evidence type="ECO:0000313" key="3">
    <source>
        <dbReference type="Proteomes" id="UP000285060"/>
    </source>
</evidence>
<evidence type="ECO:0000313" key="2">
    <source>
        <dbReference type="EMBL" id="RHY31029.1"/>
    </source>
</evidence>
<accession>A0A418AZD2</accession>
<feature type="compositionally biased region" description="Acidic residues" evidence="1">
    <location>
        <begin position="451"/>
        <end position="460"/>
    </location>
</feature>
<dbReference type="Proteomes" id="UP000285060">
    <property type="component" value="Unassembled WGS sequence"/>
</dbReference>
<sequence length="460" mass="51228">MSNGVVGALRDQALKYTVVDFLGWDPKTEVPEKAKFAALCGACGLRPARNASRCCNRPVTFPSVFERFRSSLVVACHAELVGVPIGCTLLEVFAHWGRLRELYLKRPISMFDQAVYCDQWKMICTALDILSAYGTRRLPLQLLEPEFNILCNVDQLERWLEYGNVDIFGLALYSLSLFPPSPNLTSVVEVWQDALVHKQDPSLGCWVVQAEFLPLVDILRYKTTVSCLKYVMIFITWLQRIDLYVMQSVDSKATGGFRPMSRGFLGVFARMGTSQGHPVRDHYVVAALRQPPRSLPSTYEPFYVALVVLLMLEQAQVVTADIESNPLKAAVQVYLSSRTKHQKHEGSATTAGVHRVTSKGWARYSRESGRHDTPIANTALTMNDLSIFDGLKFADGEVIDLSQPSGPTSASMEDAVDVEDVLDDDDEEDDDEGDGHDVVQIDAPDGKDGPEDLEEWEVNS</sequence>
<feature type="compositionally biased region" description="Acidic residues" evidence="1">
    <location>
        <begin position="414"/>
        <end position="434"/>
    </location>
</feature>
<feature type="region of interest" description="Disordered" evidence="1">
    <location>
        <begin position="399"/>
        <end position="460"/>
    </location>
</feature>
<comment type="caution">
    <text evidence="2">The sequence shown here is derived from an EMBL/GenBank/DDBJ whole genome shotgun (WGS) entry which is preliminary data.</text>
</comment>
<evidence type="ECO:0000256" key="1">
    <source>
        <dbReference type="SAM" id="MobiDB-lite"/>
    </source>
</evidence>
<keyword evidence="3" id="KW-1185">Reference proteome</keyword>
<feature type="compositionally biased region" description="Basic and acidic residues" evidence="1">
    <location>
        <begin position="435"/>
        <end position="450"/>
    </location>
</feature>
<dbReference type="EMBL" id="QUSY01000251">
    <property type="protein sequence ID" value="RHY31029.1"/>
    <property type="molecule type" value="Genomic_DNA"/>
</dbReference>
<gene>
    <name evidence="2" type="ORF">DYB32_003824</name>
</gene>
<dbReference type="AlphaFoldDB" id="A0A418AZD2"/>
<protein>
    <submittedName>
        <fullName evidence="2">Uncharacterized protein</fullName>
    </submittedName>
</protein>
<feature type="compositionally biased region" description="Polar residues" evidence="1">
    <location>
        <begin position="402"/>
        <end position="411"/>
    </location>
</feature>
<reference evidence="2 3" key="1">
    <citation type="submission" date="2018-08" db="EMBL/GenBank/DDBJ databases">
        <title>Aphanomyces genome sequencing and annotation.</title>
        <authorList>
            <person name="Minardi D."/>
            <person name="Oidtmann B."/>
            <person name="Van Der Giezen M."/>
            <person name="Studholme D.J."/>
        </authorList>
    </citation>
    <scope>NUCLEOTIDE SEQUENCE [LARGE SCALE GENOMIC DNA]</scope>
    <source>
        <strain evidence="2 3">NJM0002</strain>
    </source>
</reference>